<evidence type="ECO:0000313" key="1">
    <source>
        <dbReference type="EMBL" id="TEB05141.1"/>
    </source>
</evidence>
<dbReference type="Proteomes" id="UP000298030">
    <property type="component" value="Unassembled WGS sequence"/>
</dbReference>
<proteinExistence type="predicted"/>
<protein>
    <submittedName>
        <fullName evidence="1">Uncharacterized protein</fullName>
    </submittedName>
</protein>
<sequence>MESLQCGTNNLLRSWLPPPIYPLPSSQKSTSKGRPSCWRMDVLHPITLLHGLVAAALEVIFSNLPLSLKQRSGFSETGSRSTRRRQTETMSFRAWHRGGQGVTIDYDVYIPSWQLKDGESPCTGGITF</sequence>
<organism evidence="1 2">
    <name type="scientific">Coprinellus micaceus</name>
    <name type="common">Glistening ink-cap mushroom</name>
    <name type="synonym">Coprinus micaceus</name>
    <dbReference type="NCBI Taxonomy" id="71717"/>
    <lineage>
        <taxon>Eukaryota</taxon>
        <taxon>Fungi</taxon>
        <taxon>Dikarya</taxon>
        <taxon>Basidiomycota</taxon>
        <taxon>Agaricomycotina</taxon>
        <taxon>Agaricomycetes</taxon>
        <taxon>Agaricomycetidae</taxon>
        <taxon>Agaricales</taxon>
        <taxon>Agaricineae</taxon>
        <taxon>Psathyrellaceae</taxon>
        <taxon>Coprinellus</taxon>
    </lineage>
</organism>
<dbReference type="EMBL" id="QPFP01000607">
    <property type="protein sequence ID" value="TEB05141.1"/>
    <property type="molecule type" value="Genomic_DNA"/>
</dbReference>
<reference evidence="1 2" key="1">
    <citation type="journal article" date="2019" name="Nat. Ecol. Evol.">
        <title>Megaphylogeny resolves global patterns of mushroom evolution.</title>
        <authorList>
            <person name="Varga T."/>
            <person name="Krizsan K."/>
            <person name="Foldi C."/>
            <person name="Dima B."/>
            <person name="Sanchez-Garcia M."/>
            <person name="Sanchez-Ramirez S."/>
            <person name="Szollosi G.J."/>
            <person name="Szarkandi J.G."/>
            <person name="Papp V."/>
            <person name="Albert L."/>
            <person name="Andreopoulos W."/>
            <person name="Angelini C."/>
            <person name="Antonin V."/>
            <person name="Barry K.W."/>
            <person name="Bougher N.L."/>
            <person name="Buchanan P."/>
            <person name="Buyck B."/>
            <person name="Bense V."/>
            <person name="Catcheside P."/>
            <person name="Chovatia M."/>
            <person name="Cooper J."/>
            <person name="Damon W."/>
            <person name="Desjardin D."/>
            <person name="Finy P."/>
            <person name="Geml J."/>
            <person name="Haridas S."/>
            <person name="Hughes K."/>
            <person name="Justo A."/>
            <person name="Karasinski D."/>
            <person name="Kautmanova I."/>
            <person name="Kiss B."/>
            <person name="Kocsube S."/>
            <person name="Kotiranta H."/>
            <person name="LaButti K.M."/>
            <person name="Lechner B.E."/>
            <person name="Liimatainen K."/>
            <person name="Lipzen A."/>
            <person name="Lukacs Z."/>
            <person name="Mihaltcheva S."/>
            <person name="Morgado L.N."/>
            <person name="Niskanen T."/>
            <person name="Noordeloos M.E."/>
            <person name="Ohm R.A."/>
            <person name="Ortiz-Santana B."/>
            <person name="Ovrebo C."/>
            <person name="Racz N."/>
            <person name="Riley R."/>
            <person name="Savchenko A."/>
            <person name="Shiryaev A."/>
            <person name="Soop K."/>
            <person name="Spirin V."/>
            <person name="Szebenyi C."/>
            <person name="Tomsovsky M."/>
            <person name="Tulloss R.E."/>
            <person name="Uehling J."/>
            <person name="Grigoriev I.V."/>
            <person name="Vagvolgyi C."/>
            <person name="Papp T."/>
            <person name="Martin F.M."/>
            <person name="Miettinen O."/>
            <person name="Hibbett D.S."/>
            <person name="Nagy L.G."/>
        </authorList>
    </citation>
    <scope>NUCLEOTIDE SEQUENCE [LARGE SCALE GENOMIC DNA]</scope>
    <source>
        <strain evidence="1 2">FP101781</strain>
    </source>
</reference>
<evidence type="ECO:0000313" key="2">
    <source>
        <dbReference type="Proteomes" id="UP000298030"/>
    </source>
</evidence>
<comment type="caution">
    <text evidence="1">The sequence shown here is derived from an EMBL/GenBank/DDBJ whole genome shotgun (WGS) entry which is preliminary data.</text>
</comment>
<name>A0A4Y7R912_COPMI</name>
<keyword evidence="2" id="KW-1185">Reference proteome</keyword>
<gene>
    <name evidence="1" type="ORF">FA13DRAFT_1266595</name>
</gene>
<dbReference type="AlphaFoldDB" id="A0A4Y7R912"/>
<accession>A0A4Y7R912</accession>